<keyword evidence="2" id="KW-0732">Signal</keyword>
<feature type="compositionally biased region" description="Low complexity" evidence="1">
    <location>
        <begin position="79"/>
        <end position="94"/>
    </location>
</feature>
<dbReference type="RefSeq" id="WP_150332594.1">
    <property type="nucleotide sequence ID" value="NZ_CP044108.1"/>
</dbReference>
<evidence type="ECO:0000256" key="1">
    <source>
        <dbReference type="SAM" id="MobiDB-lite"/>
    </source>
</evidence>
<feature type="region of interest" description="Disordered" evidence="1">
    <location>
        <begin position="26"/>
        <end position="144"/>
    </location>
</feature>
<feature type="signal peptide" evidence="2">
    <location>
        <begin position="1"/>
        <end position="24"/>
    </location>
</feature>
<accession>A0ABX6A457</accession>
<feature type="chain" id="PRO_5047230801" evidence="2">
    <location>
        <begin position="25"/>
        <end position="255"/>
    </location>
</feature>
<dbReference type="EMBL" id="CP044108">
    <property type="protein sequence ID" value="QEU11131.1"/>
    <property type="molecule type" value="Genomic_DNA"/>
</dbReference>
<feature type="compositionally biased region" description="Basic and acidic residues" evidence="1">
    <location>
        <begin position="207"/>
        <end position="218"/>
    </location>
</feature>
<gene>
    <name evidence="3" type="ORF">FOB48_01645</name>
</gene>
<name>A0ABX6A457_9MICO</name>
<dbReference type="Proteomes" id="UP000323865">
    <property type="component" value="Chromosome"/>
</dbReference>
<evidence type="ECO:0000313" key="3">
    <source>
        <dbReference type="EMBL" id="QEU11131.1"/>
    </source>
</evidence>
<sequence>MTATKYLARALTVTLAAGALVTSAASCGAMNESRKDKEATSSSSSSAATPSTPAESLSATPASPSVSNGGESPGGNDLGAATPGAQQPPAATGGNQTPAAPGGNQSQPSPGGTGGIDSFEDIPESAKAKLDPTPLTQEELKRGQQLPQEFLSKVVSGDSTGACELMVMVAENGEIVRFDAPEVKDLCAADLQRSEAVSSMRSMSPEQLKEATDPKKFTLQDNGDGTATYMRDGQISGTKLVRLDDGNLRVMTEIS</sequence>
<feature type="compositionally biased region" description="Low complexity" evidence="1">
    <location>
        <begin position="40"/>
        <end position="65"/>
    </location>
</feature>
<dbReference type="PROSITE" id="PS51257">
    <property type="entry name" value="PROKAR_LIPOPROTEIN"/>
    <property type="match status" value="1"/>
</dbReference>
<protein>
    <submittedName>
        <fullName evidence="3">Uncharacterized protein</fullName>
    </submittedName>
</protein>
<evidence type="ECO:0000313" key="4">
    <source>
        <dbReference type="Proteomes" id="UP000323865"/>
    </source>
</evidence>
<keyword evidence="4" id="KW-1185">Reference proteome</keyword>
<feature type="region of interest" description="Disordered" evidence="1">
    <location>
        <begin position="197"/>
        <end position="231"/>
    </location>
</feature>
<reference evidence="3 4" key="1">
    <citation type="submission" date="2019-09" db="EMBL/GenBank/DDBJ databases">
        <title>FDA dAtabase for Regulatory Grade micrObial Sequences (FDA-ARGOS): Supporting development and validation of Infectious Disease Dx tests.</title>
        <authorList>
            <person name="Sciortino C."/>
            <person name="Tallon L."/>
            <person name="Sadzewicz L."/>
            <person name="Vavikolanu K."/>
            <person name="Mehta A."/>
            <person name="Aluvathingal J."/>
            <person name="Nadendla S."/>
            <person name="Nandy P."/>
            <person name="Geyer C."/>
            <person name="Yan Y."/>
            <person name="Sichtig H."/>
        </authorList>
    </citation>
    <scope>NUCLEOTIDE SEQUENCE [LARGE SCALE GENOMIC DNA]</scope>
    <source>
        <strain evidence="3 4">FDAARGOS_640</strain>
    </source>
</reference>
<evidence type="ECO:0000256" key="2">
    <source>
        <dbReference type="SAM" id="SignalP"/>
    </source>
</evidence>
<feature type="compositionally biased region" description="Low complexity" evidence="1">
    <location>
        <begin position="101"/>
        <end position="110"/>
    </location>
</feature>
<organism evidence="3 4">
    <name type="scientific">Dermabacter vaginalis</name>
    <dbReference type="NCBI Taxonomy" id="1630135"/>
    <lineage>
        <taxon>Bacteria</taxon>
        <taxon>Bacillati</taxon>
        <taxon>Actinomycetota</taxon>
        <taxon>Actinomycetes</taxon>
        <taxon>Micrococcales</taxon>
        <taxon>Dermabacteraceae</taxon>
        <taxon>Dermabacter</taxon>
    </lineage>
</organism>
<proteinExistence type="predicted"/>